<feature type="transmembrane region" description="Helical" evidence="1">
    <location>
        <begin position="108"/>
        <end position="129"/>
    </location>
</feature>
<feature type="transmembrane region" description="Helical" evidence="1">
    <location>
        <begin position="9"/>
        <end position="30"/>
    </location>
</feature>
<proteinExistence type="predicted"/>
<feature type="transmembrane region" description="Helical" evidence="1">
    <location>
        <begin position="80"/>
        <end position="96"/>
    </location>
</feature>
<comment type="caution">
    <text evidence="2">The sequence shown here is derived from an EMBL/GenBank/DDBJ whole genome shotgun (WGS) entry which is preliminary data.</text>
</comment>
<dbReference type="Proteomes" id="UP000630805">
    <property type="component" value="Unassembled WGS sequence"/>
</dbReference>
<dbReference type="EMBL" id="JABXWT010000005">
    <property type="protein sequence ID" value="NVO56493.1"/>
    <property type="molecule type" value="Genomic_DNA"/>
</dbReference>
<organism evidence="2 3">
    <name type="scientific">Ruegeria haliotis</name>
    <dbReference type="NCBI Taxonomy" id="2747601"/>
    <lineage>
        <taxon>Bacteria</taxon>
        <taxon>Pseudomonadati</taxon>
        <taxon>Pseudomonadota</taxon>
        <taxon>Alphaproteobacteria</taxon>
        <taxon>Rhodobacterales</taxon>
        <taxon>Roseobacteraceae</taxon>
        <taxon>Ruegeria</taxon>
    </lineage>
</organism>
<evidence type="ECO:0000313" key="3">
    <source>
        <dbReference type="Proteomes" id="UP000630805"/>
    </source>
</evidence>
<evidence type="ECO:0000256" key="1">
    <source>
        <dbReference type="SAM" id="Phobius"/>
    </source>
</evidence>
<name>A0ABX2PR48_9RHOB</name>
<gene>
    <name evidence="2" type="ORF">HW561_11915</name>
</gene>
<keyword evidence="3" id="KW-1185">Reference proteome</keyword>
<feature type="transmembrane region" description="Helical" evidence="1">
    <location>
        <begin position="135"/>
        <end position="156"/>
    </location>
</feature>
<evidence type="ECO:0000313" key="2">
    <source>
        <dbReference type="EMBL" id="NVO56493.1"/>
    </source>
</evidence>
<keyword evidence="1" id="KW-0472">Membrane</keyword>
<keyword evidence="1" id="KW-0812">Transmembrane</keyword>
<dbReference type="RefSeq" id="WP_176865011.1">
    <property type="nucleotide sequence ID" value="NZ_JABXWT010000005.1"/>
</dbReference>
<accession>A0ABX2PR48</accession>
<protein>
    <submittedName>
        <fullName evidence="2">Rod shape-determining protein MreD</fullName>
    </submittedName>
</protein>
<sequence>MDKPTSHIWVMRGLFVFLAVLVLFLHLLPLNTQPDRWPFPDVLIALIFTWILRRPDYVPTLLIAAVMLMADLLLQRPPGLLAALVVLGAAYLRSAAPGMRDVGFAGEWMSVAVAIAAVFLLNRVVLSLLSVQQAALGPVAIQLVLTVAAYPPLVLLSQSVFGIRRMSAADASTMGARA</sequence>
<reference evidence="2 3" key="1">
    <citation type="submission" date="2020-06" db="EMBL/GenBank/DDBJ databases">
        <authorList>
            <person name="Cao W.R."/>
        </authorList>
    </citation>
    <scope>NUCLEOTIDE SEQUENCE [LARGE SCALE GENOMIC DNA]</scope>
    <source>
        <strain evidence="2 3">B1Z28</strain>
    </source>
</reference>
<keyword evidence="1" id="KW-1133">Transmembrane helix</keyword>